<organism evidence="3 4">
    <name type="scientific">Toxocara canis</name>
    <name type="common">Canine roundworm</name>
    <dbReference type="NCBI Taxonomy" id="6265"/>
    <lineage>
        <taxon>Eukaryota</taxon>
        <taxon>Metazoa</taxon>
        <taxon>Ecdysozoa</taxon>
        <taxon>Nematoda</taxon>
        <taxon>Chromadorea</taxon>
        <taxon>Rhabditida</taxon>
        <taxon>Spirurina</taxon>
        <taxon>Ascaridomorpha</taxon>
        <taxon>Ascaridoidea</taxon>
        <taxon>Toxocaridae</taxon>
        <taxon>Toxocara</taxon>
    </lineage>
</organism>
<feature type="transmembrane region" description="Helical" evidence="1">
    <location>
        <begin position="111"/>
        <end position="140"/>
    </location>
</feature>
<evidence type="ECO:0000313" key="4">
    <source>
        <dbReference type="Proteomes" id="UP000031036"/>
    </source>
</evidence>
<name>A0A0B2V565_TOXCA</name>
<feature type="transmembrane region" description="Helical" evidence="1">
    <location>
        <begin position="146"/>
        <end position="166"/>
    </location>
</feature>
<keyword evidence="1" id="KW-0812">Transmembrane</keyword>
<gene>
    <name evidence="3" type="ORF">Tcan_16723</name>
</gene>
<sequence>MTLSFADEHQFLSSKTNSTNTAALLRSSIMDSHREMPMCCCKRVSVMDFCKWTSLGDVVAHLFLSVYLTELAMSESILVPFVITVLLLALLSALYYVGIDKNNDGLMIPMIVAKVLLVLLIGLMMLFSWIAYILALFSLVQVESPIGMRLLLSIIFELNIFHHFLYHICSFFYKENSTDYSGVHT</sequence>
<dbReference type="AlphaFoldDB" id="A0A0B2V565"/>
<accession>A0A0B2V565</accession>
<feature type="domain" description="DUF7027" evidence="2">
    <location>
        <begin position="78"/>
        <end position="129"/>
    </location>
</feature>
<keyword evidence="1" id="KW-0472">Membrane</keyword>
<dbReference type="EMBL" id="JPKZ01002083">
    <property type="protein sequence ID" value="KHN78586.1"/>
    <property type="molecule type" value="Genomic_DNA"/>
</dbReference>
<dbReference type="Proteomes" id="UP000031036">
    <property type="component" value="Unassembled WGS sequence"/>
</dbReference>
<reference evidence="3 4" key="1">
    <citation type="submission" date="2014-11" db="EMBL/GenBank/DDBJ databases">
        <title>Genetic blueprint of the zoonotic pathogen Toxocara canis.</title>
        <authorList>
            <person name="Zhu X.-Q."/>
            <person name="Korhonen P.K."/>
            <person name="Cai H."/>
            <person name="Young N.D."/>
            <person name="Nejsum P."/>
            <person name="von Samson-Himmelstjerna G."/>
            <person name="Boag P.R."/>
            <person name="Tan P."/>
            <person name="Li Q."/>
            <person name="Min J."/>
            <person name="Yang Y."/>
            <person name="Wang X."/>
            <person name="Fang X."/>
            <person name="Hall R.S."/>
            <person name="Hofmann A."/>
            <person name="Sternberg P.W."/>
            <person name="Jex A.R."/>
            <person name="Gasser R.B."/>
        </authorList>
    </citation>
    <scope>NUCLEOTIDE SEQUENCE [LARGE SCALE GENOMIC DNA]</scope>
    <source>
        <strain evidence="3">PN_DK_2014</strain>
    </source>
</reference>
<keyword evidence="1" id="KW-1133">Transmembrane helix</keyword>
<evidence type="ECO:0000256" key="1">
    <source>
        <dbReference type="SAM" id="Phobius"/>
    </source>
</evidence>
<protein>
    <recommendedName>
        <fullName evidence="2">DUF7027 domain-containing protein</fullName>
    </recommendedName>
</protein>
<dbReference type="OrthoDB" id="5874730at2759"/>
<keyword evidence="4" id="KW-1185">Reference proteome</keyword>
<evidence type="ECO:0000259" key="2">
    <source>
        <dbReference type="Pfam" id="PF22954"/>
    </source>
</evidence>
<dbReference type="Pfam" id="PF22954">
    <property type="entry name" value="DUF7027"/>
    <property type="match status" value="1"/>
</dbReference>
<proteinExistence type="predicted"/>
<comment type="caution">
    <text evidence="3">The sequence shown here is derived from an EMBL/GenBank/DDBJ whole genome shotgun (WGS) entry which is preliminary data.</text>
</comment>
<evidence type="ECO:0000313" key="3">
    <source>
        <dbReference type="EMBL" id="KHN78586.1"/>
    </source>
</evidence>
<feature type="transmembrane region" description="Helical" evidence="1">
    <location>
        <begin position="77"/>
        <end position="99"/>
    </location>
</feature>
<dbReference type="InterPro" id="IPR054291">
    <property type="entry name" value="DUF7027"/>
</dbReference>